<organism evidence="2 3">
    <name type="scientific">Trifolium medium</name>
    <dbReference type="NCBI Taxonomy" id="97028"/>
    <lineage>
        <taxon>Eukaryota</taxon>
        <taxon>Viridiplantae</taxon>
        <taxon>Streptophyta</taxon>
        <taxon>Embryophyta</taxon>
        <taxon>Tracheophyta</taxon>
        <taxon>Spermatophyta</taxon>
        <taxon>Magnoliopsida</taxon>
        <taxon>eudicotyledons</taxon>
        <taxon>Gunneridae</taxon>
        <taxon>Pentapetalae</taxon>
        <taxon>rosids</taxon>
        <taxon>fabids</taxon>
        <taxon>Fabales</taxon>
        <taxon>Fabaceae</taxon>
        <taxon>Papilionoideae</taxon>
        <taxon>50 kb inversion clade</taxon>
        <taxon>NPAAA clade</taxon>
        <taxon>Hologalegina</taxon>
        <taxon>IRL clade</taxon>
        <taxon>Trifolieae</taxon>
        <taxon>Trifolium</taxon>
    </lineage>
</organism>
<accession>A0A392RD06</accession>
<feature type="compositionally biased region" description="Basic and acidic residues" evidence="1">
    <location>
        <begin position="1"/>
        <end position="29"/>
    </location>
</feature>
<dbReference type="Proteomes" id="UP000265520">
    <property type="component" value="Unassembled WGS sequence"/>
</dbReference>
<comment type="caution">
    <text evidence="2">The sequence shown here is derived from an EMBL/GenBank/DDBJ whole genome shotgun (WGS) entry which is preliminary data.</text>
</comment>
<evidence type="ECO:0000313" key="3">
    <source>
        <dbReference type="Proteomes" id="UP000265520"/>
    </source>
</evidence>
<reference evidence="2 3" key="1">
    <citation type="journal article" date="2018" name="Front. Plant Sci.">
        <title>Red Clover (Trifolium pratense) and Zigzag Clover (T. medium) - A Picture of Genomic Similarities and Differences.</title>
        <authorList>
            <person name="Dluhosova J."/>
            <person name="Istvanek J."/>
            <person name="Nedelnik J."/>
            <person name="Repkova J."/>
        </authorList>
    </citation>
    <scope>NUCLEOTIDE SEQUENCE [LARGE SCALE GENOMIC DNA]</scope>
    <source>
        <strain evidence="3">cv. 10/8</strain>
        <tissue evidence="2">Leaf</tissue>
    </source>
</reference>
<feature type="compositionally biased region" description="Acidic residues" evidence="1">
    <location>
        <begin position="30"/>
        <end position="40"/>
    </location>
</feature>
<name>A0A392RD06_9FABA</name>
<sequence>MDRKSNGERWMEKGGWRDMNGENDGKREMDGDEEGWMEKN</sequence>
<dbReference type="EMBL" id="LXQA010210236">
    <property type="protein sequence ID" value="MCI34077.1"/>
    <property type="molecule type" value="Genomic_DNA"/>
</dbReference>
<evidence type="ECO:0000256" key="1">
    <source>
        <dbReference type="SAM" id="MobiDB-lite"/>
    </source>
</evidence>
<protein>
    <submittedName>
        <fullName evidence="2">Uncharacterized protein</fullName>
    </submittedName>
</protein>
<dbReference type="AlphaFoldDB" id="A0A392RD06"/>
<proteinExistence type="predicted"/>
<keyword evidence="3" id="KW-1185">Reference proteome</keyword>
<feature type="region of interest" description="Disordered" evidence="1">
    <location>
        <begin position="1"/>
        <end position="40"/>
    </location>
</feature>
<evidence type="ECO:0000313" key="2">
    <source>
        <dbReference type="EMBL" id="MCI34077.1"/>
    </source>
</evidence>